<evidence type="ECO:0000313" key="3">
    <source>
        <dbReference type="EMBL" id="CAK0851614.1"/>
    </source>
</evidence>
<evidence type="ECO:0000256" key="1">
    <source>
        <dbReference type="PROSITE-ProRule" id="PRU00708"/>
    </source>
</evidence>
<evidence type="ECO:0000256" key="2">
    <source>
        <dbReference type="SAM" id="MobiDB-lite"/>
    </source>
</evidence>
<proteinExistence type="predicted"/>
<dbReference type="NCBIfam" id="TIGR00756">
    <property type="entry name" value="PPR"/>
    <property type="match status" value="1"/>
</dbReference>
<keyword evidence="4" id="KW-1185">Reference proteome</keyword>
<feature type="non-terminal residue" evidence="3">
    <location>
        <position position="1"/>
    </location>
</feature>
<dbReference type="InterPro" id="IPR002885">
    <property type="entry name" value="PPR_rpt"/>
</dbReference>
<feature type="region of interest" description="Disordered" evidence="2">
    <location>
        <begin position="426"/>
        <end position="452"/>
    </location>
</feature>
<accession>A0ABN9TZ38</accession>
<protein>
    <submittedName>
        <fullName evidence="3">Uncharacterized protein</fullName>
    </submittedName>
</protein>
<feature type="compositionally biased region" description="Low complexity" evidence="2">
    <location>
        <begin position="442"/>
        <end position="452"/>
    </location>
</feature>
<dbReference type="Proteomes" id="UP001189429">
    <property type="component" value="Unassembled WGS sequence"/>
</dbReference>
<dbReference type="Gene3D" id="1.25.40.10">
    <property type="entry name" value="Tetratricopeptide repeat domain"/>
    <property type="match status" value="1"/>
</dbReference>
<dbReference type="InterPro" id="IPR011990">
    <property type="entry name" value="TPR-like_helical_dom_sf"/>
</dbReference>
<name>A0ABN9TZ38_9DINO</name>
<sequence>AERLSREGSLAEARAALAEQGKALDKRKSDFCADNKALQEASIAFDAAARAKARDEGALLVREGLREALEAALKEHYPRLVEGAADVSKHLDSIMSLSGKLGLEDSLVSAFTVAVPVSASRTYSSLTVESLQNATGIHGLVCAGREIWAAGPPDAQCVCVLRAGAPGQALRLRCGAAATACPVDEGALGKLNRAAEAGLTHEVERLLGPLLATGDPRAPKATVTFNTGLKAFANAGDLPGAERWFGEMRARGVRVNAKTYGKLAEAAAKAGDAVAAELGGSDCAPAATTTALEERWLARADADGFPPCSVQLSIAVDASARAGDPERSAEWLRRLGGAAASAGRGLAGGGALTPTAWHTVLDACAKTETDTRGTSFVELRSLASAPPSVLRRLALVAPVLIAQEYGGPLEEERILERNAGCHARALPRPGAPRAAWRRAQRGPRLPCPRSAVAASSAEVEPRAVGADAGHVADLEAELLAEADAQASVGAFPPPPGVWLVADPVAGARAFREGFDAGWRLAGTASGAPRGGDGVVLQEQCVPSSSFRGVWEVCSDGARGDGQAAPAARAEPGSDDGVDAGFVVGPVDGDADGDTACPGSPARSEPVSHVLEYLDRFGAAVLSGGTAGELERGTAGSERAAAAASSEGYLPFLDEFGLAAVAAAARGPLSGVESLLDLAEGRTEDWLRQRELTLGDRAEAQMNK</sequence>
<dbReference type="EMBL" id="CAUYUJ010015257">
    <property type="protein sequence ID" value="CAK0851614.1"/>
    <property type="molecule type" value="Genomic_DNA"/>
</dbReference>
<feature type="repeat" description="PPR" evidence="1">
    <location>
        <begin position="221"/>
        <end position="255"/>
    </location>
</feature>
<comment type="caution">
    <text evidence="3">The sequence shown here is derived from an EMBL/GenBank/DDBJ whole genome shotgun (WGS) entry which is preliminary data.</text>
</comment>
<dbReference type="PROSITE" id="PS51375">
    <property type="entry name" value="PPR"/>
    <property type="match status" value="1"/>
</dbReference>
<feature type="region of interest" description="Disordered" evidence="2">
    <location>
        <begin position="557"/>
        <end position="576"/>
    </location>
</feature>
<gene>
    <name evidence="3" type="ORF">PCOR1329_LOCUS43729</name>
</gene>
<evidence type="ECO:0000313" key="4">
    <source>
        <dbReference type="Proteomes" id="UP001189429"/>
    </source>
</evidence>
<reference evidence="3" key="1">
    <citation type="submission" date="2023-10" db="EMBL/GenBank/DDBJ databases">
        <authorList>
            <person name="Chen Y."/>
            <person name="Shah S."/>
            <person name="Dougan E. K."/>
            <person name="Thang M."/>
            <person name="Chan C."/>
        </authorList>
    </citation>
    <scope>NUCLEOTIDE SEQUENCE [LARGE SCALE GENOMIC DNA]</scope>
</reference>
<organism evidence="3 4">
    <name type="scientific">Prorocentrum cordatum</name>
    <dbReference type="NCBI Taxonomy" id="2364126"/>
    <lineage>
        <taxon>Eukaryota</taxon>
        <taxon>Sar</taxon>
        <taxon>Alveolata</taxon>
        <taxon>Dinophyceae</taxon>
        <taxon>Prorocentrales</taxon>
        <taxon>Prorocentraceae</taxon>
        <taxon>Prorocentrum</taxon>
    </lineage>
</organism>